<protein>
    <submittedName>
        <fullName evidence="6">Protein SOGA3</fullName>
    </submittedName>
</protein>
<feature type="compositionally biased region" description="Low complexity" evidence="2">
    <location>
        <begin position="86"/>
        <end position="95"/>
    </location>
</feature>
<dbReference type="Proteomes" id="UP000274756">
    <property type="component" value="Unassembled WGS sequence"/>
</dbReference>
<dbReference type="InterPro" id="IPR049885">
    <property type="entry name" value="MTCL1-3"/>
</dbReference>
<dbReference type="EMBL" id="UYYG01000115">
    <property type="protein sequence ID" value="VDN53256.1"/>
    <property type="molecule type" value="Genomic_DNA"/>
</dbReference>
<feature type="region of interest" description="Disordered" evidence="2">
    <location>
        <begin position="1654"/>
        <end position="1678"/>
    </location>
</feature>
<feature type="compositionally biased region" description="Polar residues" evidence="2">
    <location>
        <begin position="33"/>
        <end position="50"/>
    </location>
</feature>
<feature type="coiled-coil region" evidence="1">
    <location>
        <begin position="1113"/>
        <end position="1196"/>
    </location>
</feature>
<dbReference type="PANTHER" id="PTHR15742">
    <property type="entry name" value="GIRDIN"/>
    <property type="match status" value="1"/>
</dbReference>
<dbReference type="Proteomes" id="UP000038040">
    <property type="component" value="Unplaced"/>
</dbReference>
<evidence type="ECO:0000256" key="1">
    <source>
        <dbReference type="SAM" id="Coils"/>
    </source>
</evidence>
<dbReference type="AlphaFoldDB" id="A0A0N4UNR4"/>
<evidence type="ECO:0000256" key="2">
    <source>
        <dbReference type="SAM" id="MobiDB-lite"/>
    </source>
</evidence>
<feature type="region of interest" description="Disordered" evidence="2">
    <location>
        <begin position="30"/>
        <end position="95"/>
    </location>
</feature>
<evidence type="ECO:0000313" key="5">
    <source>
        <dbReference type="Proteomes" id="UP000274756"/>
    </source>
</evidence>
<accession>A0A0N4UNR4</accession>
<reference evidence="6" key="1">
    <citation type="submission" date="2016-04" db="UniProtKB">
        <authorList>
            <consortium name="WormBaseParasite"/>
        </authorList>
    </citation>
    <scope>IDENTIFICATION</scope>
</reference>
<organism evidence="4 6">
    <name type="scientific">Dracunculus medinensis</name>
    <name type="common">Guinea worm</name>
    <dbReference type="NCBI Taxonomy" id="318479"/>
    <lineage>
        <taxon>Eukaryota</taxon>
        <taxon>Metazoa</taxon>
        <taxon>Ecdysozoa</taxon>
        <taxon>Nematoda</taxon>
        <taxon>Chromadorea</taxon>
        <taxon>Rhabditida</taxon>
        <taxon>Spirurina</taxon>
        <taxon>Dracunculoidea</taxon>
        <taxon>Dracunculidae</taxon>
        <taxon>Dracunculus</taxon>
    </lineage>
</organism>
<dbReference type="OrthoDB" id="10036174at2759"/>
<sequence length="1678" mass="195329">MTESPCLGFEPQTYLKERCKKCFRLRSNHDESTTAIKKNSNTNNQPSSNATKERSREKRRSWKDKLSGQDNSGPEHTNEEVDDETTTTSLSYKSAVSSKKISSAKSIDSISSIYDSKSLVTAISESITDNERAATPTENDPLFSDTSIMKREIELLKEEISQLKEERQNWTYRRTKNENEEDQTFIEILEERLAEAENCIQDYRDENTVLKCELRELQDQYREEEIEEFRELQRELEQNAKNCRILQFKLRKAERMKEQIETEKQHLNAKVKVLIALYHLTSSHSITASENSQNSDAIRVKELESELRIAKEVSIRLHNELENAEDKRYKLESIFGEYKYNSENFQRRINSDISLPLSENEMSKEMRDILEREADLRDQLKFTEDDLKRTQLRLQKSKLEWQQIKKIKNPLEDVETENEELLRKLAKLRSSKRPPMMRSISEGHAQIQLELAEQEVEQLSTKVERLEQKNIHLSKKLVEIEMNVSKPISTEQTEPGRTSSKIAHYDIPPEMRNDMSKMIAKIDELQRKNMELNLQLQNQDDHTKIPASIEICKAIAQHSNEKQQSLLFIRRFISLSWISVNTELRIEKEHKKMIESELNDLKKIIVQSDNQKLISMAIKVEILNNQLSLANERCNNLHRKIINDGSDNVIYMNALKQKCEEIEKQLSEQKANALFKKFQGETATTEEIEQCCEVLASVEAQTHRICKQIEKIDNAQKDERRRSLSKDGSAAIIAELASVMSELDNVHRLLEAHKINIASSMRLSPVKKVSALREGEICDQCKDNQSLQDEIAFYKKKNKDLTNQILQTEDRWNIEIEKQRQIFEVENKNLNSKLTDTEKAIEEYKLLLESRTVALAEKGRMLQERDERCEKLKLELLELKKEIQDIDLERKSAKEYEIKYKKLESMYDVDKEKFSQERTKMKTEMSLMKKKLDDTLTEIERLKKTYGKKETIWLQEKEKFENELASLREHRSKEDNSDKGDEGETICTIVFDSQNGAKSSRTEESNENHENAEIMKKQLLYYEKKNAELLAQIRRLELEKEESKDELVKMKQNWTRDKDNLLHKARQDEKGPLVEGNAKFPLGISGEEYANLFSIQIRNVEFDALQQKFTSRMKIMEDTNKSLHSQLVQARRERDYHREALSTYRRQISEEEQRIEKNLENQSNLARKCSDMTKQITNLENELKQVRNDLKLAKETHESDKALWLVERTHFKASTETNDYDNDDKIMEKALKAAENVQKKYSEYQKFYSQEVNRLHAKIKELTNDNLSKQSETERISKEVKSNFYDKNYSNNLKLLHEQIKVLEISQRNLIQARDLQISAKETIENELSRIQENVRLNELHRLTRKYRIASLIDQLNVILENLRKRGRYDQECYDKIKDCLSQLKMIREEDNQLSQYSSYTHENKPQTSSSNGEKQELVGIDSDGVSVGPSDNLSQSSLSVRSYNTLPTSYKWSSLHSAMINHSRSTSIENYQMNESQPLENSSQQAIKKVGIYPDPPPSLIINKEKNIEYDKDGRLRYIPRNNTSRSTSCEVEEGTNATIDTNTGADIDNNISRQAHSRSNSAGTNILYKIRREELARGGQPSVKLMAKAFDSMHDSEPTKSFFSLRKSRSVETNETSRNIESVTSVLPSSSSASVTVLGRNTSLSQIEELMGSQSPYGNTMPRINRNPFKNMGNHL</sequence>
<feature type="coiled-coil region" evidence="1">
    <location>
        <begin position="515"/>
        <end position="542"/>
    </location>
</feature>
<evidence type="ECO:0000313" key="4">
    <source>
        <dbReference type="Proteomes" id="UP000038040"/>
    </source>
</evidence>
<feature type="coiled-coil region" evidence="1">
    <location>
        <begin position="1019"/>
        <end position="1053"/>
    </location>
</feature>
<reference evidence="3 5" key="2">
    <citation type="submission" date="2018-11" db="EMBL/GenBank/DDBJ databases">
        <authorList>
            <consortium name="Pathogen Informatics"/>
        </authorList>
    </citation>
    <scope>NUCLEOTIDE SEQUENCE [LARGE SCALE GENOMIC DNA]</scope>
</reference>
<evidence type="ECO:0000313" key="3">
    <source>
        <dbReference type="EMBL" id="VDN53256.1"/>
    </source>
</evidence>
<feature type="compositionally biased region" description="Basic and acidic residues" evidence="2">
    <location>
        <begin position="1000"/>
        <end position="1010"/>
    </location>
</feature>
<feature type="coiled-coil region" evidence="1">
    <location>
        <begin position="366"/>
        <end position="483"/>
    </location>
</feature>
<feature type="coiled-coil region" evidence="1">
    <location>
        <begin position="1245"/>
        <end position="1272"/>
    </location>
</feature>
<feature type="coiled-coil region" evidence="1">
    <location>
        <begin position="784"/>
        <end position="977"/>
    </location>
</feature>
<keyword evidence="5" id="KW-1185">Reference proteome</keyword>
<keyword evidence="1" id="KW-0175">Coiled coil</keyword>
<gene>
    <name evidence="3" type="ORF">DME_LOCUS3229</name>
</gene>
<feature type="region of interest" description="Disordered" evidence="2">
    <location>
        <begin position="991"/>
        <end position="1010"/>
    </location>
</feature>
<proteinExistence type="predicted"/>
<feature type="coiled-coil region" evidence="1">
    <location>
        <begin position="620"/>
        <end position="672"/>
    </location>
</feature>
<dbReference type="WBParaSite" id="DME_0000956201-mRNA-1">
    <property type="protein sequence ID" value="DME_0000956201-mRNA-1"/>
    <property type="gene ID" value="DME_0000956201"/>
</dbReference>
<dbReference type="PANTHER" id="PTHR15742:SF5">
    <property type="entry name" value="GIRDIN"/>
    <property type="match status" value="1"/>
</dbReference>
<name>A0A0N4UNR4_DRAME</name>
<feature type="coiled-coil region" evidence="1">
    <location>
        <begin position="146"/>
        <end position="327"/>
    </location>
</feature>
<evidence type="ECO:0000313" key="6">
    <source>
        <dbReference type="WBParaSite" id="DME_0000956201-mRNA-1"/>
    </source>
</evidence>